<accession>A0ABR4D588</accession>
<keyword evidence="1" id="KW-0479">Metal-binding</keyword>
<comment type="caution">
    <text evidence="5">The sequence shown here is derived from an EMBL/GenBank/DDBJ whole genome shotgun (WGS) entry which is preliminary data.</text>
</comment>
<reference evidence="5 6" key="1">
    <citation type="journal article" date="2024" name="Commun. Biol.">
        <title>Comparative genomic analysis of thermophilic fungi reveals convergent evolutionary adaptations and gene losses.</title>
        <authorList>
            <person name="Steindorff A.S."/>
            <person name="Aguilar-Pontes M.V."/>
            <person name="Robinson A.J."/>
            <person name="Andreopoulos B."/>
            <person name="LaButti K."/>
            <person name="Kuo A."/>
            <person name="Mondo S."/>
            <person name="Riley R."/>
            <person name="Otillar R."/>
            <person name="Haridas S."/>
            <person name="Lipzen A."/>
            <person name="Grimwood J."/>
            <person name="Schmutz J."/>
            <person name="Clum A."/>
            <person name="Reid I.D."/>
            <person name="Moisan M.C."/>
            <person name="Butler G."/>
            <person name="Nguyen T.T.M."/>
            <person name="Dewar K."/>
            <person name="Conant G."/>
            <person name="Drula E."/>
            <person name="Henrissat B."/>
            <person name="Hansel C."/>
            <person name="Singer S."/>
            <person name="Hutchinson M.I."/>
            <person name="de Vries R.P."/>
            <person name="Natvig D.O."/>
            <person name="Powell A.J."/>
            <person name="Tsang A."/>
            <person name="Grigoriev I.V."/>
        </authorList>
    </citation>
    <scope>NUCLEOTIDE SEQUENCE [LARGE SCALE GENOMIC DNA]</scope>
    <source>
        <strain evidence="5 6">ATCC 22073</strain>
    </source>
</reference>
<evidence type="ECO:0000256" key="3">
    <source>
        <dbReference type="ARBA" id="ARBA00022833"/>
    </source>
</evidence>
<feature type="domain" description="3CxxC-type" evidence="4">
    <location>
        <begin position="60"/>
        <end position="160"/>
    </location>
</feature>
<keyword evidence="6" id="KW-1185">Reference proteome</keyword>
<evidence type="ECO:0000259" key="4">
    <source>
        <dbReference type="SMART" id="SM01328"/>
    </source>
</evidence>
<dbReference type="EMBL" id="JAZGUE010000007">
    <property type="protein sequence ID" value="KAL2265011.1"/>
    <property type="molecule type" value="Genomic_DNA"/>
</dbReference>
<name>A0ABR4D588_9PEZI</name>
<dbReference type="RefSeq" id="XP_070863738.1">
    <property type="nucleotide sequence ID" value="XM_071014353.1"/>
</dbReference>
<gene>
    <name evidence="5" type="ORF">VTJ83DRAFT_7521</name>
</gene>
<proteinExistence type="predicted"/>
<dbReference type="InterPro" id="IPR027377">
    <property type="entry name" value="ZAR1/RTP1-5-like_Znf-3CxxC"/>
</dbReference>
<dbReference type="GeneID" id="98128997"/>
<evidence type="ECO:0000256" key="2">
    <source>
        <dbReference type="ARBA" id="ARBA00022771"/>
    </source>
</evidence>
<sequence>MAKKKSSAKPNGTLPKLSKTFSNLHNRVSAQLAKENIQPSWKFSYSGTDDPSIRKRYTTHIMGRFTCNNKTCPNPGWGSKKISIVIQELPGNRYNAVVFKQRCKRCDTLGVMAIDEECYVERVSYRLKKWSGIKMEEHEHFEQKRGLPHKTDFCEGVMARTCESVYGGKEWLEAVVQKKKTTI</sequence>
<evidence type="ECO:0000313" key="6">
    <source>
        <dbReference type="Proteomes" id="UP001600064"/>
    </source>
</evidence>
<dbReference type="Proteomes" id="UP001600064">
    <property type="component" value="Unassembled WGS sequence"/>
</dbReference>
<organism evidence="5 6">
    <name type="scientific">Remersonia thermophila</name>
    <dbReference type="NCBI Taxonomy" id="72144"/>
    <lineage>
        <taxon>Eukaryota</taxon>
        <taxon>Fungi</taxon>
        <taxon>Dikarya</taxon>
        <taxon>Ascomycota</taxon>
        <taxon>Pezizomycotina</taxon>
        <taxon>Sordariomycetes</taxon>
        <taxon>Sordariomycetidae</taxon>
        <taxon>Sordariales</taxon>
        <taxon>Sordariales incertae sedis</taxon>
        <taxon>Remersonia</taxon>
    </lineage>
</organism>
<keyword evidence="2" id="KW-0863">Zinc-finger</keyword>
<evidence type="ECO:0000313" key="5">
    <source>
        <dbReference type="EMBL" id="KAL2265011.1"/>
    </source>
</evidence>
<keyword evidence="3" id="KW-0862">Zinc</keyword>
<dbReference type="Pfam" id="PF13695">
    <property type="entry name" value="Zn_ribbon_3CxxC"/>
    <property type="match status" value="1"/>
</dbReference>
<dbReference type="SMART" id="SM01328">
    <property type="entry name" value="zf-3CxxC"/>
    <property type="match status" value="1"/>
</dbReference>
<evidence type="ECO:0000256" key="1">
    <source>
        <dbReference type="ARBA" id="ARBA00022723"/>
    </source>
</evidence>
<protein>
    <recommendedName>
        <fullName evidence="4">3CxxC-type domain-containing protein</fullName>
    </recommendedName>
</protein>